<name>A0A7L4YHU3_9ACTN</name>
<protein>
    <submittedName>
        <fullName evidence="4">Hotdog fold thioesterase</fullName>
    </submittedName>
</protein>
<dbReference type="InParanoid" id="A0A7L4YHU3"/>
<evidence type="ECO:0000313" key="5">
    <source>
        <dbReference type="Proteomes" id="UP000463857"/>
    </source>
</evidence>
<proteinExistence type="inferred from homology"/>
<dbReference type="SUPFAM" id="SSF54637">
    <property type="entry name" value="Thioesterase/thiol ester dehydrase-isomerase"/>
    <property type="match status" value="1"/>
</dbReference>
<dbReference type="Gene3D" id="3.10.129.10">
    <property type="entry name" value="Hotdog Thioesterase"/>
    <property type="match status" value="1"/>
</dbReference>
<gene>
    <name evidence="4" type="ORF">EK0264_00235</name>
</gene>
<dbReference type="KEGG" id="eke:EK0264_00235"/>
<comment type="similarity">
    <text evidence="1">Belongs to the thioesterase PaaI family.</text>
</comment>
<dbReference type="InterPro" id="IPR039298">
    <property type="entry name" value="ACOT13"/>
</dbReference>
<reference evidence="4 5" key="1">
    <citation type="journal article" date="2018" name="Int. J. Syst. Evol. Microbiol.">
        <title>Epidermidibacterium keratini gen. nov., sp. nov., a member of the family Sporichthyaceae, isolated from keratin epidermis.</title>
        <authorList>
            <person name="Lee D.G."/>
            <person name="Trujillo M.E."/>
            <person name="Kang S."/>
            <person name="Nam J.J."/>
            <person name="Kim Y.J."/>
        </authorList>
    </citation>
    <scope>NUCLEOTIDE SEQUENCE [LARGE SCALE GENOMIC DNA]</scope>
    <source>
        <strain evidence="4 5">EPI-7</strain>
    </source>
</reference>
<keyword evidence="5" id="KW-1185">Reference proteome</keyword>
<dbReference type="RefSeq" id="WP_159541814.1">
    <property type="nucleotide sequence ID" value="NZ_CP047156.1"/>
</dbReference>
<organism evidence="4 5">
    <name type="scientific">Epidermidibacterium keratini</name>
    <dbReference type="NCBI Taxonomy" id="1891644"/>
    <lineage>
        <taxon>Bacteria</taxon>
        <taxon>Bacillati</taxon>
        <taxon>Actinomycetota</taxon>
        <taxon>Actinomycetes</taxon>
        <taxon>Sporichthyales</taxon>
        <taxon>Sporichthyaceae</taxon>
        <taxon>Epidermidibacterium</taxon>
    </lineage>
</organism>
<dbReference type="CDD" id="cd03443">
    <property type="entry name" value="PaaI_thioesterase"/>
    <property type="match status" value="1"/>
</dbReference>
<dbReference type="AlphaFoldDB" id="A0A7L4YHU3"/>
<dbReference type="InterPro" id="IPR003736">
    <property type="entry name" value="PAAI_dom"/>
</dbReference>
<keyword evidence="2" id="KW-0378">Hydrolase</keyword>
<dbReference type="PANTHER" id="PTHR21660:SF1">
    <property type="entry name" value="ACYL-COENZYME A THIOESTERASE 13"/>
    <property type="match status" value="1"/>
</dbReference>
<dbReference type="InterPro" id="IPR029069">
    <property type="entry name" value="HotDog_dom_sf"/>
</dbReference>
<evidence type="ECO:0000256" key="1">
    <source>
        <dbReference type="ARBA" id="ARBA00008324"/>
    </source>
</evidence>
<sequence>MVAKDTAGIEREKVLRTSPFLELLQGFSQRRVGDRLLIGVLVREEHLNGKGSAHGGLIATLADISLGYVTGASQTPRPAMVTTAMQLTYVSSAAPGDYLESEVRVVKVGSRIAIADATIRVESKVVATASATFTVLGEIAD</sequence>
<evidence type="ECO:0000259" key="3">
    <source>
        <dbReference type="Pfam" id="PF03061"/>
    </source>
</evidence>
<dbReference type="Pfam" id="PF03061">
    <property type="entry name" value="4HBT"/>
    <property type="match status" value="1"/>
</dbReference>
<dbReference type="Proteomes" id="UP000463857">
    <property type="component" value="Chromosome"/>
</dbReference>
<dbReference type="OrthoDB" id="9813282at2"/>
<dbReference type="NCBIfam" id="TIGR00369">
    <property type="entry name" value="unchar_dom_1"/>
    <property type="match status" value="1"/>
</dbReference>
<evidence type="ECO:0000256" key="2">
    <source>
        <dbReference type="ARBA" id="ARBA00022801"/>
    </source>
</evidence>
<dbReference type="InterPro" id="IPR006683">
    <property type="entry name" value="Thioestr_dom"/>
</dbReference>
<accession>A0A7L4YHU3</accession>
<dbReference type="PANTHER" id="PTHR21660">
    <property type="entry name" value="THIOESTERASE SUPERFAMILY MEMBER-RELATED"/>
    <property type="match status" value="1"/>
</dbReference>
<feature type="domain" description="Thioesterase" evidence="3">
    <location>
        <begin position="51"/>
        <end position="125"/>
    </location>
</feature>
<dbReference type="EMBL" id="CP047156">
    <property type="protein sequence ID" value="QHB98881.1"/>
    <property type="molecule type" value="Genomic_DNA"/>
</dbReference>
<evidence type="ECO:0000313" key="4">
    <source>
        <dbReference type="EMBL" id="QHB98881.1"/>
    </source>
</evidence>
<dbReference type="GO" id="GO:0047617">
    <property type="term" value="F:fatty acyl-CoA hydrolase activity"/>
    <property type="evidence" value="ECO:0007669"/>
    <property type="project" value="InterPro"/>
</dbReference>